<reference evidence="22" key="1">
    <citation type="submission" date="2018-06" db="EMBL/GenBank/DDBJ databases">
        <title>Genome assembly of Danube salmon.</title>
        <authorList>
            <person name="Macqueen D.J."/>
            <person name="Gundappa M.K."/>
        </authorList>
    </citation>
    <scope>NUCLEOTIDE SEQUENCE [LARGE SCALE GENOMIC DNA]</scope>
</reference>
<evidence type="ECO:0000256" key="14">
    <source>
        <dbReference type="ARBA" id="ARBA00048813"/>
    </source>
</evidence>
<evidence type="ECO:0000256" key="10">
    <source>
        <dbReference type="ARBA" id="ARBA00023180"/>
    </source>
</evidence>
<protein>
    <recommendedName>
        <fullName evidence="3">Galactocerebrosidase</fullName>
        <ecNumber evidence="2">3.2.1.46</ecNumber>
    </recommendedName>
    <alternativeName>
        <fullName evidence="13">Galactosylceramidase</fullName>
    </alternativeName>
</protein>
<dbReference type="Gene3D" id="3.20.20.70">
    <property type="entry name" value="Aldolase class I"/>
    <property type="match status" value="1"/>
</dbReference>
<dbReference type="InterPro" id="IPR049162">
    <property type="entry name" value="GH59_C"/>
</dbReference>
<reference evidence="21" key="3">
    <citation type="submission" date="2025-09" db="UniProtKB">
        <authorList>
            <consortium name="Ensembl"/>
        </authorList>
    </citation>
    <scope>IDENTIFICATION</scope>
</reference>
<keyword evidence="11" id="KW-0326">Glycosidase</keyword>
<dbReference type="Ensembl" id="ENSHHUT00000002359.1">
    <property type="protein sequence ID" value="ENSHHUP00000002283.1"/>
    <property type="gene ID" value="ENSHHUG00000001416.1"/>
</dbReference>
<evidence type="ECO:0000256" key="6">
    <source>
        <dbReference type="ARBA" id="ARBA00022919"/>
    </source>
</evidence>
<dbReference type="InterPro" id="IPR001286">
    <property type="entry name" value="Glyco_hydro_59"/>
</dbReference>
<proteinExistence type="inferred from homology"/>
<dbReference type="PANTHER" id="PTHR15172:SF1">
    <property type="entry name" value="GALACTOCEREBROSIDASE"/>
    <property type="match status" value="1"/>
</dbReference>
<dbReference type="FunFam" id="3.20.20.70:FF:000091">
    <property type="entry name" value="galactocerebrosidase precursor"/>
    <property type="match status" value="1"/>
</dbReference>
<evidence type="ECO:0000256" key="16">
    <source>
        <dbReference type="PIRSR" id="PIRSR601286-50"/>
    </source>
</evidence>
<keyword evidence="22" id="KW-1185">Reference proteome</keyword>
<keyword evidence="10" id="KW-0325">Glycoprotein</keyword>
<keyword evidence="7" id="KW-0442">Lipid degradation</keyword>
<dbReference type="FunFam" id="2.60.120.560:FF:000001">
    <property type="entry name" value="galactocerebrosidase precursor"/>
    <property type="match status" value="1"/>
</dbReference>
<dbReference type="PRINTS" id="PR00850">
    <property type="entry name" value="GLHYDRLASE59"/>
</dbReference>
<evidence type="ECO:0000259" key="19">
    <source>
        <dbReference type="Pfam" id="PF17387"/>
    </source>
</evidence>
<comment type="similarity">
    <text evidence="1">Belongs to the glycosyl hydrolase 59 family.</text>
</comment>
<evidence type="ECO:0000256" key="12">
    <source>
        <dbReference type="ARBA" id="ARBA00023982"/>
    </source>
</evidence>
<feature type="chain" id="PRO_5021314038" description="Galactocerebrosidase" evidence="17">
    <location>
        <begin position="25"/>
        <end position="636"/>
    </location>
</feature>
<organism evidence="21 22">
    <name type="scientific">Hucho hucho</name>
    <name type="common">huchen</name>
    <dbReference type="NCBI Taxonomy" id="62062"/>
    <lineage>
        <taxon>Eukaryota</taxon>
        <taxon>Metazoa</taxon>
        <taxon>Chordata</taxon>
        <taxon>Craniata</taxon>
        <taxon>Vertebrata</taxon>
        <taxon>Euteleostomi</taxon>
        <taxon>Actinopterygii</taxon>
        <taxon>Neopterygii</taxon>
        <taxon>Teleostei</taxon>
        <taxon>Protacanthopterygii</taxon>
        <taxon>Salmoniformes</taxon>
        <taxon>Salmonidae</taxon>
        <taxon>Salmoninae</taxon>
        <taxon>Hucho</taxon>
    </lineage>
</organism>
<evidence type="ECO:0000256" key="8">
    <source>
        <dbReference type="ARBA" id="ARBA00023098"/>
    </source>
</evidence>
<evidence type="ECO:0000256" key="5">
    <source>
        <dbReference type="ARBA" id="ARBA00022801"/>
    </source>
</evidence>
<dbReference type="SUPFAM" id="SSF51445">
    <property type="entry name" value="(Trans)glycosidases"/>
    <property type="match status" value="1"/>
</dbReference>
<keyword evidence="8" id="KW-0443">Lipid metabolism</keyword>
<evidence type="ECO:0000256" key="3">
    <source>
        <dbReference type="ARBA" id="ARBA00019657"/>
    </source>
</evidence>
<evidence type="ECO:0000256" key="15">
    <source>
        <dbReference type="ARBA" id="ARBA00058861"/>
    </source>
</evidence>
<dbReference type="InterPro" id="IPR049161">
    <property type="entry name" value="GH59_cat"/>
</dbReference>
<dbReference type="Gene3D" id="3.20.20.80">
    <property type="entry name" value="Glycosidases"/>
    <property type="match status" value="1"/>
</dbReference>
<sequence length="636" mass="71315">VRMIYKLAFAIALCFSLCFDLCIAESYVLDDKVGLGRTFDGIGGLSGGGATSRLLVNYAEPYRSQILDYLFKPNFGASLHILKVEIGGDAQTTDGTEPSHMHYENDENFFRGYEWWLMREAKKRNPNITLVGLPWAFPGWVGHGKNWPYDFPDITASYVVSWIIGAKQYHDLNIDYVGIWNERNFDSKYIKLLRYTLDKSGLERVRIIASDNLWQPITYSVCVDQELAEAVDVIGAHYPGTTTVIEALKTQKKLWSSEDYSTFNDEVGGGCWARILNQNYVNGLMTATISWNLVASYYEDLPFGRDGLMTAEEPWTGNYVVESPIWITAHTTQFSQPGWTYLQTVGHLVHGGSYVALTDSKGNLTVVIETMVSIYLPVHYALHSSLFDFKTKKPFFFKKLSPLKISDGSFTLSLDVDEVYTLTTISTGQKGTYPDPPTSGPFPKVYFDDFNVANPSFSEAPDFADQTGVFEYYINLTDPGPHVFTLRQVVTQMPVTWATDADQTISVIGDYKWQNLTVTCDVFMETVKTGGVFIAARVDKGGQSVRSAKGVFFWVFADGSYKVTNDLGQYFNHRHTQAYGWHTLTLTVEGDYATGLLNGYPLWKDAVVLGPKNGWAAIGTHSFELAQFDNFAVEAK</sequence>
<feature type="domain" description="Glycosyl hydrolase family 59 catalytic" evidence="18">
    <location>
        <begin position="39"/>
        <end position="333"/>
    </location>
</feature>
<feature type="active site" description="Nucleophile" evidence="16">
    <location>
        <position position="258"/>
    </location>
</feature>
<feature type="signal peptide" evidence="17">
    <location>
        <begin position="1"/>
        <end position="24"/>
    </location>
</feature>
<accession>A0A4W5JCR7</accession>
<comment type="catalytic activity">
    <reaction evidence="12">
        <text>a D-galactosylceramide + H2O = an N-acyl-sphingoid base + D-galactose</text>
        <dbReference type="Rhea" id="RHEA:43412"/>
        <dbReference type="ChEBI" id="CHEBI:4139"/>
        <dbReference type="ChEBI" id="CHEBI:15377"/>
        <dbReference type="ChEBI" id="CHEBI:36498"/>
        <dbReference type="ChEBI" id="CHEBI:83273"/>
    </reaction>
    <physiologicalReaction direction="left-to-right" evidence="12">
        <dbReference type="Rhea" id="RHEA:43413"/>
    </physiologicalReaction>
</comment>
<dbReference type="Proteomes" id="UP000314982">
    <property type="component" value="Unassembled WGS sequence"/>
</dbReference>
<evidence type="ECO:0000256" key="2">
    <source>
        <dbReference type="ARBA" id="ARBA00012657"/>
    </source>
</evidence>
<evidence type="ECO:0000313" key="21">
    <source>
        <dbReference type="Ensembl" id="ENSHHUP00000002283.1"/>
    </source>
</evidence>
<dbReference type="GO" id="GO:0016020">
    <property type="term" value="C:membrane"/>
    <property type="evidence" value="ECO:0007669"/>
    <property type="project" value="GOC"/>
</dbReference>
<keyword evidence="9" id="KW-1015">Disulfide bond</keyword>
<dbReference type="InterPro" id="IPR017853">
    <property type="entry name" value="GH"/>
</dbReference>
<dbReference type="EC" id="3.2.1.46" evidence="2"/>
<dbReference type="Pfam" id="PF21708">
    <property type="entry name" value="Glyco_hydro_59_C"/>
    <property type="match status" value="1"/>
</dbReference>
<dbReference type="GO" id="GO:0006683">
    <property type="term" value="P:galactosylceramide catabolic process"/>
    <property type="evidence" value="ECO:0007669"/>
    <property type="project" value="InterPro"/>
</dbReference>
<evidence type="ECO:0000256" key="17">
    <source>
        <dbReference type="SAM" id="SignalP"/>
    </source>
</evidence>
<keyword evidence="4 17" id="KW-0732">Signal</keyword>
<dbReference type="GO" id="GO:0005764">
    <property type="term" value="C:lysosome"/>
    <property type="evidence" value="ECO:0007669"/>
    <property type="project" value="TreeGrafter"/>
</dbReference>
<evidence type="ECO:0000259" key="20">
    <source>
        <dbReference type="Pfam" id="PF21708"/>
    </source>
</evidence>
<comment type="catalytic activity">
    <reaction evidence="14">
        <text>beta-D-galactosyl-(1&lt;-&gt;1)-sphing-4-enine + H2O = sphing-4-enine + D-galactose</text>
        <dbReference type="Rhea" id="RHEA:43908"/>
        <dbReference type="ChEBI" id="CHEBI:4139"/>
        <dbReference type="ChEBI" id="CHEBI:15377"/>
        <dbReference type="ChEBI" id="CHEBI:57756"/>
        <dbReference type="ChEBI" id="CHEBI:57934"/>
    </reaction>
    <physiologicalReaction direction="left-to-right" evidence="14">
        <dbReference type="Rhea" id="RHEA:43909"/>
    </physiologicalReaction>
</comment>
<evidence type="ECO:0000256" key="13">
    <source>
        <dbReference type="ARBA" id="ARBA00033098"/>
    </source>
</evidence>
<dbReference type="Pfam" id="PF02057">
    <property type="entry name" value="Glyco_hydro_59"/>
    <property type="match status" value="1"/>
</dbReference>
<comment type="function">
    <text evidence="15">Hydrolyzes the galactose ester bonds of glycolipids such as galactosylceramide and galactosylsphingosine.</text>
</comment>
<keyword evidence="5" id="KW-0378">Hydrolase</keyword>
<evidence type="ECO:0000313" key="22">
    <source>
        <dbReference type="Proteomes" id="UP000314982"/>
    </source>
</evidence>
<dbReference type="GeneTree" id="ENSGT00390000003303"/>
<dbReference type="PANTHER" id="PTHR15172">
    <property type="entry name" value="GALACTOCEREBROSIDASE"/>
    <property type="match status" value="1"/>
</dbReference>
<dbReference type="InterPro" id="IPR035394">
    <property type="entry name" value="Glyco_hydro_59_dom"/>
</dbReference>
<evidence type="ECO:0000256" key="4">
    <source>
        <dbReference type="ARBA" id="ARBA00022729"/>
    </source>
</evidence>
<evidence type="ECO:0000256" key="11">
    <source>
        <dbReference type="ARBA" id="ARBA00023295"/>
    </source>
</evidence>
<feature type="active site" description="Proton donor/acceptor" evidence="16">
    <location>
        <position position="182"/>
    </location>
</feature>
<dbReference type="GO" id="GO:0004336">
    <property type="term" value="F:galactosylceramidase activity"/>
    <property type="evidence" value="ECO:0007669"/>
    <property type="project" value="UniProtKB-EC"/>
</dbReference>
<evidence type="ECO:0000256" key="7">
    <source>
        <dbReference type="ARBA" id="ARBA00022963"/>
    </source>
</evidence>
<evidence type="ECO:0000259" key="18">
    <source>
        <dbReference type="Pfam" id="PF02057"/>
    </source>
</evidence>
<keyword evidence="6" id="KW-0746">Sphingolipid metabolism</keyword>
<dbReference type="Gene3D" id="2.60.120.560">
    <property type="entry name" value="Exo-inulinase, domain 1"/>
    <property type="match status" value="1"/>
</dbReference>
<dbReference type="AlphaFoldDB" id="A0A4W5JCR7"/>
<feature type="domain" description="Glycosyl hydrolase family 59 C-terminal lectin" evidence="20">
    <location>
        <begin position="465"/>
        <end position="635"/>
    </location>
</feature>
<evidence type="ECO:0000256" key="1">
    <source>
        <dbReference type="ARBA" id="ARBA00005637"/>
    </source>
</evidence>
<dbReference type="InterPro" id="IPR013785">
    <property type="entry name" value="Aldolase_TIM"/>
</dbReference>
<evidence type="ECO:0000256" key="9">
    <source>
        <dbReference type="ARBA" id="ARBA00023157"/>
    </source>
</evidence>
<dbReference type="Pfam" id="PF17387">
    <property type="entry name" value="Glyco_hydro_59M"/>
    <property type="match status" value="2"/>
</dbReference>
<name>A0A4W5JCR7_9TELE</name>
<feature type="domain" description="Glycosyl hydrolase family 59 central" evidence="19">
    <location>
        <begin position="341"/>
        <end position="372"/>
    </location>
</feature>
<reference evidence="21" key="2">
    <citation type="submission" date="2025-08" db="UniProtKB">
        <authorList>
            <consortium name="Ensembl"/>
        </authorList>
    </citation>
    <scope>IDENTIFICATION</scope>
</reference>
<feature type="domain" description="Glycosyl hydrolase family 59 central" evidence="19">
    <location>
        <begin position="384"/>
        <end position="429"/>
    </location>
</feature>